<reference evidence="3" key="1">
    <citation type="submission" date="2017-02" db="EMBL/GenBank/DDBJ databases">
        <authorList>
            <person name="Daims H."/>
        </authorList>
    </citation>
    <scope>NUCLEOTIDE SEQUENCE [LARGE SCALE GENOMIC DNA]</scope>
</reference>
<feature type="signal peptide" evidence="1">
    <location>
        <begin position="1"/>
        <end position="23"/>
    </location>
</feature>
<keyword evidence="3" id="KW-1185">Reference proteome</keyword>
<dbReference type="EMBL" id="FUKI01000111">
    <property type="protein sequence ID" value="SJM93014.1"/>
    <property type="molecule type" value="Genomic_DNA"/>
</dbReference>
<organism evidence="2 3">
    <name type="scientific">Crenothrix polyspora</name>
    <dbReference type="NCBI Taxonomy" id="360316"/>
    <lineage>
        <taxon>Bacteria</taxon>
        <taxon>Pseudomonadati</taxon>
        <taxon>Pseudomonadota</taxon>
        <taxon>Gammaproteobacteria</taxon>
        <taxon>Methylococcales</taxon>
        <taxon>Crenotrichaceae</taxon>
        <taxon>Crenothrix</taxon>
    </lineage>
</organism>
<dbReference type="AlphaFoldDB" id="A0A1R4H9S8"/>
<proteinExistence type="predicted"/>
<evidence type="ECO:0000256" key="1">
    <source>
        <dbReference type="SAM" id="SignalP"/>
    </source>
</evidence>
<sequence length="101" mass="11445">MKKILFLISLTTVALLCSTAAEAYHRESKNRVQHSYRKQYQQPRDYYPQQPQYLRSPVHKNVSVGVLGRVLGYEIAKEDGVATGLGAVENTYLGSSMLKKR</sequence>
<protein>
    <submittedName>
        <fullName evidence="2">Uncharacterized protein</fullName>
    </submittedName>
</protein>
<evidence type="ECO:0000313" key="2">
    <source>
        <dbReference type="EMBL" id="SJM93014.1"/>
    </source>
</evidence>
<evidence type="ECO:0000313" key="3">
    <source>
        <dbReference type="Proteomes" id="UP000195667"/>
    </source>
</evidence>
<dbReference type="RefSeq" id="WP_087143647.1">
    <property type="nucleotide sequence ID" value="NZ_FUKI01000111.1"/>
</dbReference>
<gene>
    <name evidence="2" type="ORF">CRENPOLYSF1_360024</name>
</gene>
<name>A0A1R4H9S8_9GAMM</name>
<keyword evidence="1" id="KW-0732">Signal</keyword>
<dbReference type="Proteomes" id="UP000195667">
    <property type="component" value="Unassembled WGS sequence"/>
</dbReference>
<feature type="chain" id="PRO_5012322758" evidence="1">
    <location>
        <begin position="24"/>
        <end position="101"/>
    </location>
</feature>
<accession>A0A1R4H9S8</accession>